<proteinExistence type="predicted"/>
<dbReference type="CDD" id="cd00590">
    <property type="entry name" value="RRM_SF"/>
    <property type="match status" value="3"/>
</dbReference>
<dbReference type="GO" id="GO:0003723">
    <property type="term" value="F:RNA binding"/>
    <property type="evidence" value="ECO:0007669"/>
    <property type="project" value="UniProtKB-UniRule"/>
</dbReference>
<reference evidence="5 6" key="1">
    <citation type="submission" date="2019-09" db="EMBL/GenBank/DDBJ databases">
        <title>A chromosome-level genome assembly of the Chinese tupelo Nyssa sinensis.</title>
        <authorList>
            <person name="Yang X."/>
            <person name="Kang M."/>
            <person name="Yang Y."/>
            <person name="Xiong H."/>
            <person name="Wang M."/>
            <person name="Zhang Z."/>
            <person name="Wang Z."/>
            <person name="Wu H."/>
            <person name="Ma T."/>
            <person name="Liu J."/>
            <person name="Xi Z."/>
        </authorList>
    </citation>
    <scope>NUCLEOTIDE SEQUENCE [LARGE SCALE GENOMIC DNA]</scope>
    <source>
        <strain evidence="5">J267</strain>
        <tissue evidence="5">Leaf</tissue>
    </source>
</reference>
<dbReference type="InterPro" id="IPR035979">
    <property type="entry name" value="RBD_domain_sf"/>
</dbReference>
<dbReference type="Gene3D" id="3.30.70.330">
    <property type="match status" value="3"/>
</dbReference>
<feature type="compositionally biased region" description="Polar residues" evidence="3">
    <location>
        <begin position="442"/>
        <end position="461"/>
    </location>
</feature>
<feature type="region of interest" description="Disordered" evidence="3">
    <location>
        <begin position="43"/>
        <end position="67"/>
    </location>
</feature>
<evidence type="ECO:0000313" key="5">
    <source>
        <dbReference type="EMBL" id="KAA8545626.1"/>
    </source>
</evidence>
<feature type="compositionally biased region" description="Low complexity" evidence="3">
    <location>
        <begin position="536"/>
        <end position="552"/>
    </location>
</feature>
<feature type="region of interest" description="Disordered" evidence="3">
    <location>
        <begin position="616"/>
        <end position="668"/>
    </location>
</feature>
<feature type="compositionally biased region" description="Basic and acidic residues" evidence="3">
    <location>
        <begin position="43"/>
        <end position="52"/>
    </location>
</feature>
<feature type="region of interest" description="Disordered" evidence="3">
    <location>
        <begin position="693"/>
        <end position="733"/>
    </location>
</feature>
<feature type="domain" description="RRM" evidence="4">
    <location>
        <begin position="139"/>
        <end position="217"/>
    </location>
</feature>
<name>A0A5J5BSK3_9ASTE</name>
<dbReference type="AlphaFoldDB" id="A0A5J5BSK3"/>
<evidence type="ECO:0000256" key="2">
    <source>
        <dbReference type="PROSITE-ProRule" id="PRU00176"/>
    </source>
</evidence>
<gene>
    <name evidence="5" type="ORF">F0562_020410</name>
</gene>
<dbReference type="PROSITE" id="PS50102">
    <property type="entry name" value="RRM"/>
    <property type="match status" value="3"/>
</dbReference>
<feature type="domain" description="RRM" evidence="4">
    <location>
        <begin position="219"/>
        <end position="303"/>
    </location>
</feature>
<dbReference type="EMBL" id="CM018033">
    <property type="protein sequence ID" value="KAA8545626.1"/>
    <property type="molecule type" value="Genomic_DNA"/>
</dbReference>
<sequence>MPPRVLKRTSTATATAFKNKPPRIAEHNTTTREKIYKEFFPRTVDESERLELEDNDPQADAEENDGANVWMKEHWKMKGREEEEEGGQDMMGDITEGDEELREEEEHEEDVGVDHGEELDRFEKEHHVVVKERRTRKEFEVFVGGLDRDATDGDLRKVFGQVGEITEVRLLMNPVTKKNKGFAFLRFATVEQARRAVNELKHPVVNGKQCGVAPSQDSDTLFVGNICREWTKETLKEELTHYGVDKFEELTLVEDTKNEGMNRGFAFLDFSSRADALEACKLLQRRDVVFGTDRTARVAFADTFIEPNDEIMSQVRIVFVDGLPSTWDEDRVKEHLKKFGRIEKVELARNMPAAKRTDFGFITFDTHDAAVACVDGINNAELGYGDKKMKIRARLSRPRQRGKSAKHARGGYPIGHGDHWRVKAAWDSSLSHMDPRKLTGHSGRSIQSHSAYTGGLKQSLNPRDRRPMVDVVLNRVGSRRQFSSPDRSFSRRSPVSTYGKSGLQKDYMQQDDSFSRAPDFARGPTERHSYRDAYPSHESGYSESSARSVSRGVARRLSPIYDEDDNYERYIERPLSYRDNHSHDYSPFSGSKRSYSEIEETHPYYAEPSIRQSRTRFDYESSSSRLPYDDSSYVNDSSRLRRGSRSGYDGGRRSSAGHSHELYDSSTPSMGYRRVEISRGDAEEMYSSYGRDYASRDHLPSRSDLGRGSYSSAYSSRRIKDGYSGGRGSDSYC</sequence>
<feature type="compositionally biased region" description="Acidic residues" evidence="3">
    <location>
        <begin position="53"/>
        <end position="65"/>
    </location>
</feature>
<feature type="compositionally biased region" description="Basic and acidic residues" evidence="3">
    <location>
        <begin position="524"/>
        <end position="535"/>
    </location>
</feature>
<feature type="compositionally biased region" description="Gly residues" evidence="3">
    <location>
        <begin position="723"/>
        <end position="733"/>
    </location>
</feature>
<evidence type="ECO:0000256" key="3">
    <source>
        <dbReference type="SAM" id="MobiDB-lite"/>
    </source>
</evidence>
<dbReference type="SMART" id="SM00360">
    <property type="entry name" value="RRM"/>
    <property type="match status" value="3"/>
</dbReference>
<feature type="compositionally biased region" description="Low complexity" evidence="3">
    <location>
        <begin position="479"/>
        <end position="496"/>
    </location>
</feature>
<keyword evidence="1 2" id="KW-0694">RNA-binding</keyword>
<dbReference type="FunFam" id="3.30.70.330:FF:000187">
    <property type="entry name" value="Heterogeneous nuclear ribonucleoprotein Q"/>
    <property type="match status" value="1"/>
</dbReference>
<dbReference type="InterPro" id="IPR000504">
    <property type="entry name" value="RRM_dom"/>
</dbReference>
<feature type="region of interest" description="Disordered" evidence="3">
    <location>
        <begin position="395"/>
        <end position="414"/>
    </location>
</feature>
<feature type="region of interest" description="Disordered" evidence="3">
    <location>
        <begin position="435"/>
        <end position="552"/>
    </location>
</feature>
<accession>A0A5J5BSK3</accession>
<feature type="region of interest" description="Disordered" evidence="3">
    <location>
        <begin position="1"/>
        <end position="31"/>
    </location>
</feature>
<feature type="compositionally biased region" description="Low complexity" evidence="3">
    <location>
        <begin position="706"/>
        <end position="716"/>
    </location>
</feature>
<feature type="compositionally biased region" description="Basic and acidic residues" evidence="3">
    <location>
        <begin position="693"/>
        <end position="705"/>
    </location>
</feature>
<dbReference type="PANTHER" id="PTHR21245">
    <property type="entry name" value="HETEROGENEOUS NUCLEAR RIBONUCLEOPROTEIN"/>
    <property type="match status" value="1"/>
</dbReference>
<dbReference type="SUPFAM" id="SSF54928">
    <property type="entry name" value="RNA-binding domain, RBD"/>
    <property type="match status" value="2"/>
</dbReference>
<evidence type="ECO:0000313" key="6">
    <source>
        <dbReference type="Proteomes" id="UP000325577"/>
    </source>
</evidence>
<protein>
    <recommendedName>
        <fullName evidence="4">RRM domain-containing protein</fullName>
    </recommendedName>
</protein>
<evidence type="ECO:0000259" key="4">
    <source>
        <dbReference type="PROSITE" id="PS50102"/>
    </source>
</evidence>
<organism evidence="5 6">
    <name type="scientific">Nyssa sinensis</name>
    <dbReference type="NCBI Taxonomy" id="561372"/>
    <lineage>
        <taxon>Eukaryota</taxon>
        <taxon>Viridiplantae</taxon>
        <taxon>Streptophyta</taxon>
        <taxon>Embryophyta</taxon>
        <taxon>Tracheophyta</taxon>
        <taxon>Spermatophyta</taxon>
        <taxon>Magnoliopsida</taxon>
        <taxon>eudicotyledons</taxon>
        <taxon>Gunneridae</taxon>
        <taxon>Pentapetalae</taxon>
        <taxon>asterids</taxon>
        <taxon>Cornales</taxon>
        <taxon>Nyssaceae</taxon>
        <taxon>Nyssa</taxon>
    </lineage>
</organism>
<feature type="domain" description="RRM" evidence="4">
    <location>
        <begin position="316"/>
        <end position="396"/>
    </location>
</feature>
<feature type="compositionally biased region" description="Basic residues" evidence="3">
    <location>
        <begin position="395"/>
        <end position="409"/>
    </location>
</feature>
<dbReference type="OrthoDB" id="3800936at2759"/>
<dbReference type="Proteomes" id="UP000325577">
    <property type="component" value="Linkage Group LG10"/>
</dbReference>
<dbReference type="Pfam" id="PF00076">
    <property type="entry name" value="RRM_1"/>
    <property type="match status" value="3"/>
</dbReference>
<feature type="compositionally biased region" description="Low complexity" evidence="3">
    <location>
        <begin position="621"/>
        <end position="633"/>
    </location>
</feature>
<keyword evidence="6" id="KW-1185">Reference proteome</keyword>
<evidence type="ECO:0000256" key="1">
    <source>
        <dbReference type="ARBA" id="ARBA00022884"/>
    </source>
</evidence>
<dbReference type="InterPro" id="IPR012677">
    <property type="entry name" value="Nucleotide-bd_a/b_plait_sf"/>
</dbReference>